<organism evidence="1 2">
    <name type="scientific">Pseudidiomarina gelatinasegens</name>
    <dbReference type="NCBI Taxonomy" id="2487740"/>
    <lineage>
        <taxon>Bacteria</taxon>
        <taxon>Pseudomonadati</taxon>
        <taxon>Pseudomonadota</taxon>
        <taxon>Gammaproteobacteria</taxon>
        <taxon>Alteromonadales</taxon>
        <taxon>Idiomarinaceae</taxon>
        <taxon>Pseudidiomarina</taxon>
    </lineage>
</organism>
<dbReference type="Proteomes" id="UP000288789">
    <property type="component" value="Unassembled WGS sequence"/>
</dbReference>
<dbReference type="OrthoDB" id="9879996at2"/>
<protein>
    <submittedName>
        <fullName evidence="1">Uncharacterized protein</fullName>
    </submittedName>
</protein>
<evidence type="ECO:0000313" key="2">
    <source>
        <dbReference type="Proteomes" id="UP000288789"/>
    </source>
</evidence>
<comment type="caution">
    <text evidence="1">The sequence shown here is derived from an EMBL/GenBank/DDBJ whole genome shotgun (WGS) entry which is preliminary data.</text>
</comment>
<gene>
    <name evidence="1" type="ORF">EGC76_07595</name>
</gene>
<name>A0A443YZ58_9GAMM</name>
<keyword evidence="2" id="KW-1185">Reference proteome</keyword>
<sequence>MSSSSDGKKRPDRISSFPSWAFDSSIQKIIERSKIHILPDSISSQISRAAGAVEALKSDQLVHTTFAAQMVKQQRSLASEILGRHGEMFAAAEAATRSEQEIGQAARAAIEFMKTPGMGAAVQAMRMISPLMDSNQLTPPAYTAYASILESSFADRAGAASALASIHNLSQMGEIASIASGLRFSHLTIALTH</sequence>
<dbReference type="EMBL" id="RSFE01000005">
    <property type="protein sequence ID" value="RWU09483.1"/>
    <property type="molecule type" value="Genomic_DNA"/>
</dbReference>
<proteinExistence type="predicted"/>
<reference evidence="1 2" key="1">
    <citation type="submission" date="2018-12" db="EMBL/GenBank/DDBJ databases">
        <authorList>
            <person name="Li A."/>
            <person name="Zhang M."/>
            <person name="Zhu H."/>
        </authorList>
    </citation>
    <scope>NUCLEOTIDE SEQUENCE [LARGE SCALE GENOMIC DNA]</scope>
    <source>
        <strain evidence="1 2">R04H25</strain>
    </source>
</reference>
<dbReference type="RefSeq" id="WP_128352389.1">
    <property type="nucleotide sequence ID" value="NZ_RSFE01000005.1"/>
</dbReference>
<evidence type="ECO:0000313" key="1">
    <source>
        <dbReference type="EMBL" id="RWU09483.1"/>
    </source>
</evidence>
<accession>A0A443YZ58</accession>
<dbReference type="AlphaFoldDB" id="A0A443YZ58"/>